<dbReference type="Proteomes" id="UP001205890">
    <property type="component" value="Unassembled WGS sequence"/>
</dbReference>
<feature type="transmembrane region" description="Helical" evidence="1">
    <location>
        <begin position="54"/>
        <end position="76"/>
    </location>
</feature>
<gene>
    <name evidence="2" type="ORF">NK718_20090</name>
</gene>
<protein>
    <submittedName>
        <fullName evidence="2">YjgN family protein</fullName>
    </submittedName>
</protein>
<dbReference type="RefSeq" id="WP_254746046.1">
    <property type="nucleotide sequence ID" value="NZ_JANCLU010000028.1"/>
</dbReference>
<dbReference type="EMBL" id="JANCLU010000028">
    <property type="protein sequence ID" value="MCP8940833.1"/>
    <property type="molecule type" value="Genomic_DNA"/>
</dbReference>
<evidence type="ECO:0000313" key="3">
    <source>
        <dbReference type="Proteomes" id="UP001205890"/>
    </source>
</evidence>
<proteinExistence type="predicted"/>
<organism evidence="2 3">
    <name type="scientific">Alsobacter ponti</name>
    <dbReference type="NCBI Taxonomy" id="2962936"/>
    <lineage>
        <taxon>Bacteria</taxon>
        <taxon>Pseudomonadati</taxon>
        <taxon>Pseudomonadota</taxon>
        <taxon>Alphaproteobacteria</taxon>
        <taxon>Hyphomicrobiales</taxon>
        <taxon>Alsobacteraceae</taxon>
        <taxon>Alsobacter</taxon>
    </lineage>
</organism>
<dbReference type="InterPro" id="IPR010295">
    <property type="entry name" value="DUF898"/>
</dbReference>
<evidence type="ECO:0000313" key="2">
    <source>
        <dbReference type="EMBL" id="MCP8940833.1"/>
    </source>
</evidence>
<keyword evidence="1" id="KW-1133">Transmembrane helix</keyword>
<accession>A0ABT1LKQ6</accession>
<dbReference type="Pfam" id="PF05987">
    <property type="entry name" value="DUF898"/>
    <property type="match status" value="1"/>
</dbReference>
<name>A0ABT1LKQ6_9HYPH</name>
<keyword evidence="3" id="KW-1185">Reference proteome</keyword>
<evidence type="ECO:0000256" key="1">
    <source>
        <dbReference type="SAM" id="Phobius"/>
    </source>
</evidence>
<reference evidence="2 3" key="1">
    <citation type="submission" date="2022-07" db="EMBL/GenBank/DDBJ databases">
        <authorList>
            <person name="Li W.-J."/>
            <person name="Deng Q.-Q."/>
        </authorList>
    </citation>
    <scope>NUCLEOTIDE SEQUENCE [LARGE SCALE GENOMIC DNA]</scope>
    <source>
        <strain evidence="2 3">SYSU M60028</strain>
    </source>
</reference>
<sequence>MGGVSLWHWVVVAAYLSVFLAGVFYRAGVRNVAFNATGLDGGHRLVSRLGRSRVLWIAVSNVVVTVATLGLMRPWAAVRTWDYMVRHTALVPGGPLDAIVGAAGEAGNVASAEYLDLAGVDLGL</sequence>
<keyword evidence="1" id="KW-0472">Membrane</keyword>
<comment type="caution">
    <text evidence="2">The sequence shown here is derived from an EMBL/GenBank/DDBJ whole genome shotgun (WGS) entry which is preliminary data.</text>
</comment>
<feature type="transmembrane region" description="Helical" evidence="1">
    <location>
        <begin position="6"/>
        <end position="25"/>
    </location>
</feature>
<keyword evidence="1" id="KW-0812">Transmembrane</keyword>